<reference evidence="6" key="2">
    <citation type="submission" date="2025-08" db="UniProtKB">
        <authorList>
            <consortium name="Ensembl"/>
        </authorList>
    </citation>
    <scope>IDENTIFICATION</scope>
    <source>
        <strain evidence="6">Thorbecke</strain>
    </source>
</reference>
<sequence>MALPLRALSRGLATAAKGDHGGAGANTWRLLTFVLALPSVALCTLNCWLHAGHRERPEFIPYHHLRIRTKVGGRGPGTGRDVGQDEVRDPRRAALTCAPLPLSTALLLGGRQPHAFPQPALQCPAHGVREPLSPGGPGQ</sequence>
<keyword evidence="2" id="KW-0999">Mitochondrion inner membrane</keyword>
<keyword evidence="4" id="KW-0496">Mitochondrion</keyword>
<proteinExistence type="predicted"/>
<protein>
    <recommendedName>
        <fullName evidence="8">Cytochrome c oxidase subunit 6A2</fullName>
    </recommendedName>
</protein>
<evidence type="ECO:0000256" key="2">
    <source>
        <dbReference type="ARBA" id="ARBA00022792"/>
    </source>
</evidence>
<dbReference type="InterPro" id="IPR036418">
    <property type="entry name" value="Cyt_c_oxidase_su6a_sf"/>
</dbReference>
<comment type="subcellular location">
    <subcellularLocation>
        <location evidence="1">Mitochondrion inner membrane</location>
    </subcellularLocation>
</comment>
<keyword evidence="5" id="KW-0472">Membrane</keyword>
<dbReference type="Proteomes" id="UP000001811">
    <property type="component" value="Unplaced"/>
</dbReference>
<evidence type="ECO:0000313" key="6">
    <source>
        <dbReference type="Ensembl" id="ENSOCUP00000006442.3"/>
    </source>
</evidence>
<dbReference type="AlphaFoldDB" id="G1ST31"/>
<dbReference type="InterPro" id="IPR001349">
    <property type="entry name" value="Cyt_c_oxidase_su6a"/>
</dbReference>
<reference evidence="6" key="3">
    <citation type="submission" date="2025-09" db="UniProtKB">
        <authorList>
            <consortium name="Ensembl"/>
        </authorList>
    </citation>
    <scope>IDENTIFICATION</scope>
    <source>
        <strain evidence="6">Thorbecke</strain>
    </source>
</reference>
<dbReference type="Gene3D" id="4.10.95.10">
    <property type="entry name" value="Cytochrome c oxidase, subunit VIa"/>
    <property type="match status" value="1"/>
</dbReference>
<dbReference type="SUPFAM" id="SSF81411">
    <property type="entry name" value="Mitochondrial cytochrome c oxidase subunit VIa"/>
    <property type="match status" value="1"/>
</dbReference>
<dbReference type="Bgee" id="ENSOCUG00000007450">
    <property type="expression patterns" value="Expressed in heart and 15 other cell types or tissues"/>
</dbReference>
<evidence type="ECO:0000313" key="7">
    <source>
        <dbReference type="Proteomes" id="UP000001811"/>
    </source>
</evidence>
<reference evidence="6 7" key="1">
    <citation type="journal article" date="2011" name="Nature">
        <title>A high-resolution map of human evolutionary constraint using 29 mammals.</title>
        <authorList>
            <person name="Lindblad-Toh K."/>
            <person name="Garber M."/>
            <person name="Zuk O."/>
            <person name="Lin M.F."/>
            <person name="Parker B.J."/>
            <person name="Washietl S."/>
            <person name="Kheradpour P."/>
            <person name="Ernst J."/>
            <person name="Jordan G."/>
            <person name="Mauceli E."/>
            <person name="Ward L.D."/>
            <person name="Lowe C.B."/>
            <person name="Holloway A.K."/>
            <person name="Clamp M."/>
            <person name="Gnerre S."/>
            <person name="Alfoldi J."/>
            <person name="Beal K."/>
            <person name="Chang J."/>
            <person name="Clawson H."/>
            <person name="Cuff J."/>
            <person name="Di Palma F."/>
            <person name="Fitzgerald S."/>
            <person name="Flicek P."/>
            <person name="Guttman M."/>
            <person name="Hubisz M.J."/>
            <person name="Jaffe D.B."/>
            <person name="Jungreis I."/>
            <person name="Kent W.J."/>
            <person name="Kostka D."/>
            <person name="Lara M."/>
            <person name="Martins A.L."/>
            <person name="Massingham T."/>
            <person name="Moltke I."/>
            <person name="Raney B.J."/>
            <person name="Rasmussen M.D."/>
            <person name="Robinson J."/>
            <person name="Stark A."/>
            <person name="Vilella A.J."/>
            <person name="Wen J."/>
            <person name="Xie X."/>
            <person name="Zody M.C."/>
            <person name="Baldwin J."/>
            <person name="Bloom T."/>
            <person name="Chin C.W."/>
            <person name="Heiman D."/>
            <person name="Nicol R."/>
            <person name="Nusbaum C."/>
            <person name="Young S."/>
            <person name="Wilkinson J."/>
            <person name="Worley K.C."/>
            <person name="Kovar C.L."/>
            <person name="Muzny D.M."/>
            <person name="Gibbs R.A."/>
            <person name="Cree A."/>
            <person name="Dihn H.H."/>
            <person name="Fowler G."/>
            <person name="Jhangiani S."/>
            <person name="Joshi V."/>
            <person name="Lee S."/>
            <person name="Lewis L.R."/>
            <person name="Nazareth L.V."/>
            <person name="Okwuonu G."/>
            <person name="Santibanez J."/>
            <person name="Warren W.C."/>
            <person name="Mardis E.R."/>
            <person name="Weinstock G.M."/>
            <person name="Wilson R.K."/>
            <person name="Delehaunty K."/>
            <person name="Dooling D."/>
            <person name="Fronik C."/>
            <person name="Fulton L."/>
            <person name="Fulton B."/>
            <person name="Graves T."/>
            <person name="Minx P."/>
            <person name="Sodergren E."/>
            <person name="Birney E."/>
            <person name="Margulies E.H."/>
            <person name="Herrero J."/>
            <person name="Green E.D."/>
            <person name="Haussler D."/>
            <person name="Siepel A."/>
            <person name="Goldman N."/>
            <person name="Pollard K.S."/>
            <person name="Pedersen J.S."/>
            <person name="Lander E.S."/>
            <person name="Kellis M."/>
        </authorList>
    </citation>
    <scope>NUCLEOTIDE SEQUENCE [LARGE SCALE GENOMIC DNA]</scope>
    <source>
        <strain evidence="7">Thorbecke</strain>
    </source>
</reference>
<keyword evidence="7" id="KW-1185">Reference proteome</keyword>
<dbReference type="GeneTree" id="ENSGT00940000162257"/>
<evidence type="ECO:0000256" key="5">
    <source>
        <dbReference type="ARBA" id="ARBA00023136"/>
    </source>
</evidence>
<dbReference type="GO" id="GO:0005743">
    <property type="term" value="C:mitochondrial inner membrane"/>
    <property type="evidence" value="ECO:0007669"/>
    <property type="project" value="UniProtKB-SubCell"/>
</dbReference>
<name>G1ST31_RABIT</name>
<organism evidence="6 7">
    <name type="scientific">Oryctolagus cuniculus</name>
    <name type="common">Rabbit</name>
    <dbReference type="NCBI Taxonomy" id="9986"/>
    <lineage>
        <taxon>Eukaryota</taxon>
        <taxon>Metazoa</taxon>
        <taxon>Chordata</taxon>
        <taxon>Craniata</taxon>
        <taxon>Vertebrata</taxon>
        <taxon>Euteleostomi</taxon>
        <taxon>Mammalia</taxon>
        <taxon>Eutheria</taxon>
        <taxon>Euarchontoglires</taxon>
        <taxon>Glires</taxon>
        <taxon>Lagomorpha</taxon>
        <taxon>Leporidae</taxon>
        <taxon>Oryctolagus</taxon>
    </lineage>
</organism>
<dbReference type="PANTHER" id="PTHR11504:SF1">
    <property type="entry name" value="CYTOCHROME C OXIDASE SUBUNIT 6A2, MITOCHONDRIAL"/>
    <property type="match status" value="1"/>
</dbReference>
<dbReference type="Ensembl" id="ENSOCUT00000007448.3">
    <property type="protein sequence ID" value="ENSOCUP00000006442.3"/>
    <property type="gene ID" value="ENSOCUG00000007450.3"/>
</dbReference>
<dbReference type="HOGENOM" id="CLU_122515_1_1_1"/>
<evidence type="ECO:0000256" key="4">
    <source>
        <dbReference type="ARBA" id="ARBA00023128"/>
    </source>
</evidence>
<keyword evidence="3" id="KW-0809">Transit peptide</keyword>
<evidence type="ECO:0008006" key="8">
    <source>
        <dbReference type="Google" id="ProtNLM"/>
    </source>
</evidence>
<dbReference type="GO" id="GO:0030234">
    <property type="term" value="F:enzyme regulator activity"/>
    <property type="evidence" value="ECO:0007669"/>
    <property type="project" value="TreeGrafter"/>
</dbReference>
<dbReference type="PANTHER" id="PTHR11504">
    <property type="entry name" value="CYTOCHROME C OXIDASE POLYPEPTIDE VIA"/>
    <property type="match status" value="1"/>
</dbReference>
<evidence type="ECO:0000256" key="1">
    <source>
        <dbReference type="ARBA" id="ARBA00004273"/>
    </source>
</evidence>
<evidence type="ECO:0000256" key="3">
    <source>
        <dbReference type="ARBA" id="ARBA00022946"/>
    </source>
</evidence>
<dbReference type="eggNOG" id="KOG3469">
    <property type="taxonomic scope" value="Eukaryota"/>
</dbReference>
<accession>G1ST31</accession>
<dbReference type="GO" id="GO:0006123">
    <property type="term" value="P:mitochondrial electron transport, cytochrome c to oxygen"/>
    <property type="evidence" value="ECO:0007669"/>
    <property type="project" value="TreeGrafter"/>
</dbReference>